<dbReference type="SUPFAM" id="SSF53756">
    <property type="entry name" value="UDP-Glycosyltransferase/glycogen phosphorylase"/>
    <property type="match status" value="1"/>
</dbReference>
<gene>
    <name evidence="5" type="ORF">POM88_023922</name>
</gene>
<reference evidence="5" key="1">
    <citation type="submission" date="2023-02" db="EMBL/GenBank/DDBJ databases">
        <title>Genome of toxic invasive species Heracleum sosnowskyi carries increased number of genes despite the absence of recent whole-genome duplications.</title>
        <authorList>
            <person name="Schelkunov M."/>
            <person name="Shtratnikova V."/>
            <person name="Makarenko M."/>
            <person name="Klepikova A."/>
            <person name="Omelchenko D."/>
            <person name="Novikova G."/>
            <person name="Obukhova E."/>
            <person name="Bogdanov V."/>
            <person name="Penin A."/>
            <person name="Logacheva M."/>
        </authorList>
    </citation>
    <scope>NUCLEOTIDE SEQUENCE</scope>
    <source>
        <strain evidence="5">Hsosn_3</strain>
        <tissue evidence="5">Leaf</tissue>
    </source>
</reference>
<keyword evidence="4" id="KW-0414">Isoprene biosynthesis</keyword>
<dbReference type="GO" id="GO:0080044">
    <property type="term" value="F:quercetin 7-O-glucosyltransferase activity"/>
    <property type="evidence" value="ECO:0007669"/>
    <property type="project" value="TreeGrafter"/>
</dbReference>
<dbReference type="Gene3D" id="3.40.50.2000">
    <property type="entry name" value="Glycogen Phosphorylase B"/>
    <property type="match status" value="3"/>
</dbReference>
<evidence type="ECO:0000256" key="3">
    <source>
        <dbReference type="ARBA" id="ARBA00022679"/>
    </source>
</evidence>
<comment type="caution">
    <text evidence="5">The sequence shown here is derived from an EMBL/GenBank/DDBJ whole genome shotgun (WGS) entry which is preliminary data.</text>
</comment>
<reference evidence="5" key="2">
    <citation type="submission" date="2023-05" db="EMBL/GenBank/DDBJ databases">
        <authorList>
            <person name="Schelkunov M.I."/>
        </authorList>
    </citation>
    <scope>NUCLEOTIDE SEQUENCE</scope>
    <source>
        <strain evidence="5">Hsosn_3</strain>
        <tissue evidence="5">Leaf</tissue>
    </source>
</reference>
<keyword evidence="6" id="KW-1185">Reference proteome</keyword>
<dbReference type="PANTHER" id="PTHR11926:SF1412">
    <property type="entry name" value="UDP-GLYCOSYLTRANSFERASE 83A1-LIKE"/>
    <property type="match status" value="1"/>
</dbReference>
<evidence type="ECO:0000256" key="2">
    <source>
        <dbReference type="ARBA" id="ARBA00009995"/>
    </source>
</evidence>
<dbReference type="FunFam" id="3.40.50.2000:FF:000108">
    <property type="entry name" value="UDP-glycosyltransferase 83A1"/>
    <property type="match status" value="1"/>
</dbReference>
<dbReference type="GO" id="GO:0008299">
    <property type="term" value="P:isoprenoid biosynthetic process"/>
    <property type="evidence" value="ECO:0007669"/>
    <property type="project" value="UniProtKB-KW"/>
</dbReference>
<dbReference type="AlphaFoldDB" id="A0AAD8IKR7"/>
<dbReference type="InterPro" id="IPR002213">
    <property type="entry name" value="UDP_glucos_trans"/>
</dbReference>
<dbReference type="GO" id="GO:0080043">
    <property type="term" value="F:quercetin 3-O-glucosyltransferase activity"/>
    <property type="evidence" value="ECO:0007669"/>
    <property type="project" value="TreeGrafter"/>
</dbReference>
<proteinExistence type="inferred from homology"/>
<evidence type="ECO:0000313" key="6">
    <source>
        <dbReference type="Proteomes" id="UP001237642"/>
    </source>
</evidence>
<dbReference type="Proteomes" id="UP001237642">
    <property type="component" value="Unassembled WGS sequence"/>
</dbReference>
<comment type="pathway">
    <text evidence="1">Secondary metabolite biosynthesis; terpenoid biosynthesis.</text>
</comment>
<dbReference type="EMBL" id="JAUIZM010000005">
    <property type="protein sequence ID" value="KAK1386187.1"/>
    <property type="molecule type" value="Genomic_DNA"/>
</dbReference>
<evidence type="ECO:0000256" key="4">
    <source>
        <dbReference type="ARBA" id="ARBA00023229"/>
    </source>
</evidence>
<dbReference type="PANTHER" id="PTHR11926">
    <property type="entry name" value="GLUCOSYL/GLUCURONOSYL TRANSFERASES"/>
    <property type="match status" value="1"/>
</dbReference>
<accession>A0AAD8IKR7</accession>
<dbReference type="CDD" id="cd03784">
    <property type="entry name" value="GT1_Gtf-like"/>
    <property type="match status" value="1"/>
</dbReference>
<protein>
    <submittedName>
        <fullName evidence="5">UDP-Glycosyltransferase superfamily protein</fullName>
    </submittedName>
</protein>
<sequence>MSSLAHVLAIPHPAQGHVIPMMEFAKKLVHHGCKVTFVNTEFNHNKVMKAMSSSKKDDDDCGGDGGLDLVSIPDGLEDGDNRFNLEKLRESMLRVMPGKLEELIEKAKNVDNRRITCVVAEGYTGWAMEVARNMGIKTVAFCPASASTAAVAWSIPKLIQDGFIHGNDGTILKKQFINISPTMPMLHSAAAFFWACFDDAGTIKSLFKLTANSNDYIAKFADFVVCNSANELEPAAFSLLPEFLPVGPLLASSKLGNQAGNFWAKDSECLSWLDQQPARSVIYVAFGSFTAFNQTQFQELALGLELTNKPFLWVARPGITFKETAEGDYPQGYKERIDQYLNESFICDVWKIGLRFEKDESGIIRQGEIKNKVEQLLGDEHYKATAMDFEEKIVNSVQSGGCSQKNLSKVIDWIREM</sequence>
<comment type="similarity">
    <text evidence="2">Belongs to the UDP-glycosyltransferase family.</text>
</comment>
<keyword evidence="3" id="KW-0808">Transferase</keyword>
<evidence type="ECO:0000313" key="5">
    <source>
        <dbReference type="EMBL" id="KAK1386187.1"/>
    </source>
</evidence>
<organism evidence="5 6">
    <name type="scientific">Heracleum sosnowskyi</name>
    <dbReference type="NCBI Taxonomy" id="360622"/>
    <lineage>
        <taxon>Eukaryota</taxon>
        <taxon>Viridiplantae</taxon>
        <taxon>Streptophyta</taxon>
        <taxon>Embryophyta</taxon>
        <taxon>Tracheophyta</taxon>
        <taxon>Spermatophyta</taxon>
        <taxon>Magnoliopsida</taxon>
        <taxon>eudicotyledons</taxon>
        <taxon>Gunneridae</taxon>
        <taxon>Pentapetalae</taxon>
        <taxon>asterids</taxon>
        <taxon>campanulids</taxon>
        <taxon>Apiales</taxon>
        <taxon>Apiaceae</taxon>
        <taxon>Apioideae</taxon>
        <taxon>apioid superclade</taxon>
        <taxon>Tordylieae</taxon>
        <taxon>Tordyliinae</taxon>
        <taxon>Heracleum</taxon>
    </lineage>
</organism>
<evidence type="ECO:0000256" key="1">
    <source>
        <dbReference type="ARBA" id="ARBA00004721"/>
    </source>
</evidence>
<name>A0AAD8IKR7_9APIA</name>